<accession>A0AA37HN05</accession>
<dbReference type="Pfam" id="PF00126">
    <property type="entry name" value="HTH_1"/>
    <property type="match status" value="1"/>
</dbReference>
<evidence type="ECO:0000256" key="2">
    <source>
        <dbReference type="ARBA" id="ARBA00023015"/>
    </source>
</evidence>
<comment type="caution">
    <text evidence="6">The sequence shown here is derived from an EMBL/GenBank/DDBJ whole genome shotgun (WGS) entry which is preliminary data.</text>
</comment>
<dbReference type="PROSITE" id="PS50931">
    <property type="entry name" value="HTH_LYSR"/>
    <property type="match status" value="1"/>
</dbReference>
<dbReference type="InterPro" id="IPR005119">
    <property type="entry name" value="LysR_subst-bd"/>
</dbReference>
<dbReference type="FunFam" id="1.10.10.10:FF:000001">
    <property type="entry name" value="LysR family transcriptional regulator"/>
    <property type="match status" value="1"/>
</dbReference>
<evidence type="ECO:0000313" key="6">
    <source>
        <dbReference type="EMBL" id="GJD78386.1"/>
    </source>
</evidence>
<evidence type="ECO:0000259" key="5">
    <source>
        <dbReference type="PROSITE" id="PS50931"/>
    </source>
</evidence>
<dbReference type="GO" id="GO:0003700">
    <property type="term" value="F:DNA-binding transcription factor activity"/>
    <property type="evidence" value="ECO:0007669"/>
    <property type="project" value="InterPro"/>
</dbReference>
<dbReference type="RefSeq" id="WP_238302096.1">
    <property type="nucleotide sequence ID" value="NZ_BPQM01000030.1"/>
</dbReference>
<dbReference type="CDD" id="cd08422">
    <property type="entry name" value="PBP2_CrgA_like"/>
    <property type="match status" value="1"/>
</dbReference>
<dbReference type="InterPro" id="IPR036390">
    <property type="entry name" value="WH_DNA-bd_sf"/>
</dbReference>
<dbReference type="Pfam" id="PF03466">
    <property type="entry name" value="LysR_substrate"/>
    <property type="match status" value="1"/>
</dbReference>
<dbReference type="Gene3D" id="1.10.10.10">
    <property type="entry name" value="Winged helix-like DNA-binding domain superfamily/Winged helix DNA-binding domain"/>
    <property type="match status" value="1"/>
</dbReference>
<evidence type="ECO:0000256" key="3">
    <source>
        <dbReference type="ARBA" id="ARBA00023125"/>
    </source>
</evidence>
<dbReference type="InterPro" id="IPR058163">
    <property type="entry name" value="LysR-type_TF_proteobact-type"/>
</dbReference>
<keyword evidence="3" id="KW-0238">DNA-binding</keyword>
<keyword evidence="7" id="KW-1185">Reference proteome</keyword>
<feature type="domain" description="HTH lysR-type" evidence="5">
    <location>
        <begin position="6"/>
        <end position="63"/>
    </location>
</feature>
<dbReference type="GO" id="GO:0003677">
    <property type="term" value="F:DNA binding"/>
    <property type="evidence" value="ECO:0007669"/>
    <property type="project" value="UniProtKB-KW"/>
</dbReference>
<comment type="similarity">
    <text evidence="1">Belongs to the LysR transcriptional regulatory family.</text>
</comment>
<sequence length="320" mass="34638">MDQSSVTLERMRCFVRVVERVSLSAVARELGIGQSTVTRQLRELEAALGIRLISRTTRRLAVTDEGRRYYADCLEILRRVERAGEAVRDRSSAAEGRIRISCTAALGVLHVTRLVFAFQDRHPGIEIDLGLTDERIDLVREGVDLALRLGPLADSALRLRTLGQSGRLLVAAPGYLAARGRPRVPEDLAEHEGVRMTNVAGSDTLVLAGPDGARHAVAFGGRLRVDHGLAAREAFVAGRGIGPTHHWLVADHLAAGRLEQVLPEYRLSAVPLSLLIVPERAEIGRVRLLVDYLAASVATIPGIVTPRPGPAARLATTPLS</sequence>
<evidence type="ECO:0000256" key="4">
    <source>
        <dbReference type="ARBA" id="ARBA00023163"/>
    </source>
</evidence>
<proteinExistence type="inferred from homology"/>
<reference evidence="6" key="2">
    <citation type="submission" date="2021-08" db="EMBL/GenBank/DDBJ databases">
        <authorList>
            <person name="Tani A."/>
            <person name="Ola A."/>
            <person name="Ogura Y."/>
            <person name="Katsura K."/>
            <person name="Hayashi T."/>
        </authorList>
    </citation>
    <scope>NUCLEOTIDE SEQUENCE</scope>
    <source>
        <strain evidence="6">NBRC 103626</strain>
    </source>
</reference>
<dbReference type="Gene3D" id="3.40.190.290">
    <property type="match status" value="1"/>
</dbReference>
<name>A0AA37HN05_9HYPH</name>
<keyword evidence="4" id="KW-0804">Transcription</keyword>
<dbReference type="PRINTS" id="PR00039">
    <property type="entry name" value="HTHLYSR"/>
</dbReference>
<reference evidence="6" key="1">
    <citation type="journal article" date="2016" name="Front. Microbiol.">
        <title>Genome Sequence of the Piezophilic, Mesophilic Sulfate-Reducing Bacterium Desulfovibrio indicus J2T.</title>
        <authorList>
            <person name="Cao J."/>
            <person name="Maignien L."/>
            <person name="Shao Z."/>
            <person name="Alain K."/>
            <person name="Jebbar M."/>
        </authorList>
    </citation>
    <scope>NUCLEOTIDE SEQUENCE</scope>
    <source>
        <strain evidence="6">NBRC 103626</strain>
    </source>
</reference>
<dbReference type="AlphaFoldDB" id="A0AA37HN05"/>
<dbReference type="PANTHER" id="PTHR30537:SF5">
    <property type="entry name" value="HTH-TYPE TRANSCRIPTIONAL ACTIVATOR TTDR-RELATED"/>
    <property type="match status" value="1"/>
</dbReference>
<dbReference type="InterPro" id="IPR000847">
    <property type="entry name" value="LysR_HTH_N"/>
</dbReference>
<dbReference type="SUPFAM" id="SSF46785">
    <property type="entry name" value="Winged helix' DNA-binding domain"/>
    <property type="match status" value="1"/>
</dbReference>
<protein>
    <submittedName>
        <fullName evidence="6">HTH-type transcriptional regulator DmlR</fullName>
    </submittedName>
</protein>
<dbReference type="SUPFAM" id="SSF53850">
    <property type="entry name" value="Periplasmic binding protein-like II"/>
    <property type="match status" value="1"/>
</dbReference>
<dbReference type="InterPro" id="IPR036388">
    <property type="entry name" value="WH-like_DNA-bd_sf"/>
</dbReference>
<dbReference type="Proteomes" id="UP001055108">
    <property type="component" value="Unassembled WGS sequence"/>
</dbReference>
<keyword evidence="2" id="KW-0805">Transcription regulation</keyword>
<gene>
    <name evidence="6" type="primary">dmlR_2</name>
    <name evidence="6" type="ORF">NBEOAGPD_1600</name>
</gene>
<organism evidence="6 7">
    <name type="scientific">Methylobacterium gregans</name>
    <dbReference type="NCBI Taxonomy" id="374424"/>
    <lineage>
        <taxon>Bacteria</taxon>
        <taxon>Pseudomonadati</taxon>
        <taxon>Pseudomonadota</taxon>
        <taxon>Alphaproteobacteria</taxon>
        <taxon>Hyphomicrobiales</taxon>
        <taxon>Methylobacteriaceae</taxon>
        <taxon>Methylobacterium</taxon>
    </lineage>
</organism>
<evidence type="ECO:0000256" key="1">
    <source>
        <dbReference type="ARBA" id="ARBA00009437"/>
    </source>
</evidence>
<dbReference type="PANTHER" id="PTHR30537">
    <property type="entry name" value="HTH-TYPE TRANSCRIPTIONAL REGULATOR"/>
    <property type="match status" value="1"/>
</dbReference>
<dbReference type="EMBL" id="BPQM01000030">
    <property type="protein sequence ID" value="GJD78386.1"/>
    <property type="molecule type" value="Genomic_DNA"/>
</dbReference>
<evidence type="ECO:0000313" key="7">
    <source>
        <dbReference type="Proteomes" id="UP001055108"/>
    </source>
</evidence>